<name>A0AAP0EQP5_9MAGN</name>
<evidence type="ECO:0000313" key="1">
    <source>
        <dbReference type="EMBL" id="KAK9096247.1"/>
    </source>
</evidence>
<accession>A0AAP0EQP5</accession>
<proteinExistence type="predicted"/>
<protein>
    <submittedName>
        <fullName evidence="1">Uncharacterized protein</fullName>
    </submittedName>
</protein>
<dbReference type="AlphaFoldDB" id="A0AAP0EQP5"/>
<comment type="caution">
    <text evidence="1">The sequence shown here is derived from an EMBL/GenBank/DDBJ whole genome shotgun (WGS) entry which is preliminary data.</text>
</comment>
<reference evidence="1 2" key="1">
    <citation type="submission" date="2024-01" db="EMBL/GenBank/DDBJ databases">
        <title>Genome assemblies of Stephania.</title>
        <authorList>
            <person name="Yang L."/>
        </authorList>
    </citation>
    <scope>NUCLEOTIDE SEQUENCE [LARGE SCALE GENOMIC DNA]</scope>
    <source>
        <strain evidence="1">QJT</strain>
        <tissue evidence="1">Leaf</tissue>
    </source>
</reference>
<evidence type="ECO:0000313" key="2">
    <source>
        <dbReference type="Proteomes" id="UP001417504"/>
    </source>
</evidence>
<dbReference type="EMBL" id="JBBNAE010000009">
    <property type="protein sequence ID" value="KAK9096247.1"/>
    <property type="molecule type" value="Genomic_DNA"/>
</dbReference>
<dbReference type="Proteomes" id="UP001417504">
    <property type="component" value="Unassembled WGS sequence"/>
</dbReference>
<keyword evidence="2" id="KW-1185">Reference proteome</keyword>
<sequence length="80" mass="9321">MQLRMKFAFGEKPKEEYFDEEEFVLEEEIDGVIFLYGDGKVNSIFFKEDYDNLDEGSKFDDDGHDFAVDKVVFGDDGFVI</sequence>
<organism evidence="1 2">
    <name type="scientific">Stephania japonica</name>
    <dbReference type="NCBI Taxonomy" id="461633"/>
    <lineage>
        <taxon>Eukaryota</taxon>
        <taxon>Viridiplantae</taxon>
        <taxon>Streptophyta</taxon>
        <taxon>Embryophyta</taxon>
        <taxon>Tracheophyta</taxon>
        <taxon>Spermatophyta</taxon>
        <taxon>Magnoliopsida</taxon>
        <taxon>Ranunculales</taxon>
        <taxon>Menispermaceae</taxon>
        <taxon>Menispermoideae</taxon>
        <taxon>Cissampelideae</taxon>
        <taxon>Stephania</taxon>
    </lineage>
</organism>
<gene>
    <name evidence="1" type="ORF">Sjap_021744</name>
</gene>